<dbReference type="AlphaFoldDB" id="A0A6J4UQP8"/>
<dbReference type="EMBL" id="CADCWH010000227">
    <property type="protein sequence ID" value="CAA9557757.1"/>
    <property type="molecule type" value="Genomic_DNA"/>
</dbReference>
<sequence length="70" mass="7156">MRRLRMVSYLLVVAGIVATLAGIVAGEPVVILGGLMLVIAGGVKVVVVYLWRAVAGLDDGPAGIRGEDAP</sequence>
<evidence type="ECO:0000256" key="1">
    <source>
        <dbReference type="SAM" id="Phobius"/>
    </source>
</evidence>
<keyword evidence="1" id="KW-0472">Membrane</keyword>
<reference evidence="2" key="1">
    <citation type="submission" date="2020-02" db="EMBL/GenBank/DDBJ databases">
        <authorList>
            <person name="Meier V. D."/>
        </authorList>
    </citation>
    <scope>NUCLEOTIDE SEQUENCE</scope>
    <source>
        <strain evidence="2">AVDCRST_MAG70</strain>
    </source>
</reference>
<keyword evidence="1" id="KW-1133">Transmembrane helix</keyword>
<accession>A0A6J4UQP8</accession>
<keyword evidence="1" id="KW-0812">Transmembrane</keyword>
<gene>
    <name evidence="2" type="ORF">AVDCRST_MAG70-1421</name>
</gene>
<organism evidence="2">
    <name type="scientific">uncultured Thermomicrobiales bacterium</name>
    <dbReference type="NCBI Taxonomy" id="1645740"/>
    <lineage>
        <taxon>Bacteria</taxon>
        <taxon>Pseudomonadati</taxon>
        <taxon>Thermomicrobiota</taxon>
        <taxon>Thermomicrobia</taxon>
        <taxon>Thermomicrobiales</taxon>
        <taxon>environmental samples</taxon>
    </lineage>
</organism>
<feature type="transmembrane region" description="Helical" evidence="1">
    <location>
        <begin position="7"/>
        <end position="25"/>
    </location>
</feature>
<evidence type="ECO:0000313" key="2">
    <source>
        <dbReference type="EMBL" id="CAA9557757.1"/>
    </source>
</evidence>
<protein>
    <submittedName>
        <fullName evidence="2">Uncharacterized protein</fullName>
    </submittedName>
</protein>
<proteinExistence type="predicted"/>
<feature type="transmembrane region" description="Helical" evidence="1">
    <location>
        <begin position="31"/>
        <end position="51"/>
    </location>
</feature>
<name>A0A6J4UQP8_9BACT</name>